<feature type="chain" id="PRO_5043936773" description="Lipoprotein" evidence="1">
    <location>
        <begin position="27"/>
        <end position="266"/>
    </location>
</feature>
<evidence type="ECO:0000313" key="3">
    <source>
        <dbReference type="Proteomes" id="UP001271648"/>
    </source>
</evidence>
<dbReference type="PROSITE" id="PS51257">
    <property type="entry name" value="PROKAR_LIPOPROTEIN"/>
    <property type="match status" value="1"/>
</dbReference>
<dbReference type="InterPro" id="IPR046720">
    <property type="entry name" value="DUF6612"/>
</dbReference>
<comment type="caution">
    <text evidence="2">The sequence shown here is derived from an EMBL/GenBank/DDBJ whole genome shotgun (WGS) entry which is preliminary data.</text>
</comment>
<dbReference type="Pfam" id="PF20316">
    <property type="entry name" value="DUF6612"/>
    <property type="match status" value="1"/>
</dbReference>
<accession>A0AAW9A8P7</accession>
<sequence length="266" mass="30085">MKKIINALAVSSMLLLLAACSYTGKAQNVMTAGDLLDKSQKAMETSLKSVQSHIVYDETEVTVFDGDLENPERAGVKFDMNTVAFLDPVKVHTETKVTPRGTAPWNMDVYRVDDRVFVTDNKNNKWDELSSGSIAEVFGTLVSGVNPIVDLSKFKEFEDDFILQPIDYGYALKLSLDRNQLKQFKEIFPDIGSSQEGFDMVDRLDIVITFNNRTLYVTGFTMSSYIKTYKDSNSYRSQQKLNATYSYFNDAENFELPKEVKDPTSK</sequence>
<keyword evidence="1" id="KW-0732">Signal</keyword>
<proteinExistence type="predicted"/>
<name>A0AAW9A8P7_9BACL</name>
<dbReference type="Proteomes" id="UP001271648">
    <property type="component" value="Unassembled WGS sequence"/>
</dbReference>
<dbReference type="AlphaFoldDB" id="A0AAW9A8P7"/>
<dbReference type="RefSeq" id="WP_283731879.1">
    <property type="nucleotide sequence ID" value="NZ_CP125968.1"/>
</dbReference>
<protein>
    <recommendedName>
        <fullName evidence="4">Lipoprotein</fullName>
    </recommendedName>
</protein>
<reference evidence="2 3" key="1">
    <citation type="submission" date="2023-06" db="EMBL/GenBank/DDBJ databases">
        <title>Sporosarcina sp. nov., isolated from Korean traditional fermented seafood 'Jeotgal'.</title>
        <authorList>
            <person name="Yang A.I."/>
            <person name="Shin N.-R."/>
        </authorList>
    </citation>
    <scope>NUCLEOTIDE SEQUENCE [LARGE SCALE GENOMIC DNA]</scope>
    <source>
        <strain evidence="2 3">KCTC43456</strain>
    </source>
</reference>
<organism evidence="2 3">
    <name type="scientific">Sporosarcina thermotolerans</name>
    <dbReference type="NCBI Taxonomy" id="633404"/>
    <lineage>
        <taxon>Bacteria</taxon>
        <taxon>Bacillati</taxon>
        <taxon>Bacillota</taxon>
        <taxon>Bacilli</taxon>
        <taxon>Bacillales</taxon>
        <taxon>Caryophanaceae</taxon>
        <taxon>Sporosarcina</taxon>
    </lineage>
</organism>
<evidence type="ECO:0000313" key="2">
    <source>
        <dbReference type="EMBL" id="MDW0115503.1"/>
    </source>
</evidence>
<keyword evidence="3" id="KW-1185">Reference proteome</keyword>
<evidence type="ECO:0008006" key="4">
    <source>
        <dbReference type="Google" id="ProtNLM"/>
    </source>
</evidence>
<gene>
    <name evidence="2" type="ORF">QTL97_00945</name>
</gene>
<evidence type="ECO:0000256" key="1">
    <source>
        <dbReference type="SAM" id="SignalP"/>
    </source>
</evidence>
<feature type="signal peptide" evidence="1">
    <location>
        <begin position="1"/>
        <end position="26"/>
    </location>
</feature>
<dbReference type="EMBL" id="JAUBDJ010000001">
    <property type="protein sequence ID" value="MDW0115503.1"/>
    <property type="molecule type" value="Genomic_DNA"/>
</dbReference>